<dbReference type="Proteomes" id="UP001215503">
    <property type="component" value="Unassembled WGS sequence"/>
</dbReference>
<proteinExistence type="inferred from homology"/>
<protein>
    <recommendedName>
        <fullName evidence="4">Phosphoribosylglycinamide formyltransferase</fullName>
        <ecNumber evidence="4">2.1.2.2</ecNumber>
    </recommendedName>
    <alternativeName>
        <fullName evidence="4">5'-phosphoribosylglycinamide transformylase</fullName>
    </alternativeName>
    <alternativeName>
        <fullName evidence="4">GAR transformylase</fullName>
        <shortName evidence="4">GART</shortName>
    </alternativeName>
</protein>
<feature type="binding site" evidence="4">
    <location>
        <position position="109"/>
    </location>
    <ligand>
        <name>(6R)-10-formyltetrahydrofolate</name>
        <dbReference type="ChEBI" id="CHEBI:195366"/>
    </ligand>
</feature>
<feature type="domain" description="Formyl transferase N-terminal" evidence="5">
    <location>
        <begin position="5"/>
        <end position="183"/>
    </location>
</feature>
<dbReference type="SUPFAM" id="SSF53328">
    <property type="entry name" value="Formyltransferase"/>
    <property type="match status" value="1"/>
</dbReference>
<keyword evidence="3 4" id="KW-0658">Purine biosynthesis</keyword>
<comment type="pathway">
    <text evidence="1 4">Purine metabolism; IMP biosynthesis via de novo pathway; N(2)-formyl-N(1)-(5-phospho-D-ribosyl)glycinamide from N(1)-(5-phospho-D-ribosyl)glycinamide (10-formyl THF route): step 1/1.</text>
</comment>
<comment type="function">
    <text evidence="4">Catalyzes the transfer of a formyl group from 10-formyltetrahydrofolate to 5-phospho-ribosyl-glycinamide (GAR), producing 5-phospho-ribosyl-N-formylglycinamide (FGAR) and tetrahydrofolate.</text>
</comment>
<dbReference type="EC" id="2.1.2.2" evidence="4"/>
<dbReference type="NCBIfam" id="TIGR00639">
    <property type="entry name" value="PurN"/>
    <property type="match status" value="1"/>
</dbReference>
<dbReference type="Pfam" id="PF00551">
    <property type="entry name" value="Formyl_trans_N"/>
    <property type="match status" value="1"/>
</dbReference>
<evidence type="ECO:0000256" key="1">
    <source>
        <dbReference type="ARBA" id="ARBA00005054"/>
    </source>
</evidence>
<accession>A0ABT5YQT2</accession>
<dbReference type="EMBL" id="JARHUD010000010">
    <property type="protein sequence ID" value="MDF2097173.1"/>
    <property type="molecule type" value="Genomic_DNA"/>
</dbReference>
<keyword evidence="7" id="KW-1185">Reference proteome</keyword>
<evidence type="ECO:0000259" key="5">
    <source>
        <dbReference type="Pfam" id="PF00551"/>
    </source>
</evidence>
<feature type="binding site" evidence="4">
    <location>
        <position position="67"/>
    </location>
    <ligand>
        <name>(6R)-10-formyltetrahydrofolate</name>
        <dbReference type="ChEBI" id="CHEBI:195366"/>
    </ligand>
</feature>
<dbReference type="InterPro" id="IPR002376">
    <property type="entry name" value="Formyl_transf_N"/>
</dbReference>
<name>A0ABT5YQT2_9PROT</name>
<dbReference type="CDD" id="cd08645">
    <property type="entry name" value="FMT_core_GART"/>
    <property type="match status" value="1"/>
</dbReference>
<reference evidence="6 7" key="1">
    <citation type="submission" date="2023-03" db="EMBL/GenBank/DDBJ databases">
        <title>Fodinicurvata sp. CAU 1616 isolated from sea sendiment.</title>
        <authorList>
            <person name="Kim W."/>
        </authorList>
    </citation>
    <scope>NUCLEOTIDE SEQUENCE [LARGE SCALE GENOMIC DNA]</scope>
    <source>
        <strain evidence="6 7">CAU 1616</strain>
    </source>
</reference>
<feature type="binding site" evidence="4">
    <location>
        <begin position="92"/>
        <end position="95"/>
    </location>
    <ligand>
        <name>(6R)-10-formyltetrahydrofolate</name>
        <dbReference type="ChEBI" id="CHEBI:195366"/>
    </ligand>
</feature>
<keyword evidence="2 4" id="KW-0808">Transferase</keyword>
<gene>
    <name evidence="4 6" type="primary">purN</name>
    <name evidence="6" type="ORF">P2G67_14420</name>
</gene>
<comment type="caution">
    <text evidence="6">The sequence shown here is derived from an EMBL/GenBank/DDBJ whole genome shotgun (WGS) entry which is preliminary data.</text>
</comment>
<feature type="binding site" evidence="4">
    <location>
        <begin position="14"/>
        <end position="16"/>
    </location>
    <ligand>
        <name>N(1)-(5-phospho-beta-D-ribosyl)glycinamide</name>
        <dbReference type="ChEBI" id="CHEBI:143788"/>
    </ligand>
</feature>
<organism evidence="6 7">
    <name type="scientific">Aquibaculum arenosum</name>
    <dbReference type="NCBI Taxonomy" id="3032591"/>
    <lineage>
        <taxon>Bacteria</taxon>
        <taxon>Pseudomonadati</taxon>
        <taxon>Pseudomonadota</taxon>
        <taxon>Alphaproteobacteria</taxon>
        <taxon>Rhodospirillales</taxon>
        <taxon>Rhodovibrionaceae</taxon>
        <taxon>Aquibaculum</taxon>
    </lineage>
</organism>
<dbReference type="InterPro" id="IPR004607">
    <property type="entry name" value="GART"/>
</dbReference>
<sequence>MTRLRVGVLVSGRGSNLQALLDAAADPAFPAEIVLVLSNIAGVQALQRAAAAGVPGETISHRAYPSREAFERALTETLEAAGVDLVCQAGFMRIVTPWFVDHWRDRLINIHPSLLPAFPGLDTHARALAAGVKLHGCSVHYVRTEVDSGPIIGQAAVPVLAGDDPDRLAARVLEAEHRLYPHCLRLLAEGRLTLEGERVRVDGGRDDALLINPPL</sequence>
<dbReference type="HAMAP" id="MF_01930">
    <property type="entry name" value="PurN"/>
    <property type="match status" value="1"/>
</dbReference>
<dbReference type="PANTHER" id="PTHR43369">
    <property type="entry name" value="PHOSPHORIBOSYLGLYCINAMIDE FORMYLTRANSFERASE"/>
    <property type="match status" value="1"/>
</dbReference>
<feature type="active site" description="Proton donor" evidence="4">
    <location>
        <position position="111"/>
    </location>
</feature>
<dbReference type="GO" id="GO:0004644">
    <property type="term" value="F:phosphoribosylglycinamide formyltransferase activity"/>
    <property type="evidence" value="ECO:0007669"/>
    <property type="project" value="UniProtKB-EC"/>
</dbReference>
<comment type="catalytic activity">
    <reaction evidence="4">
        <text>N(1)-(5-phospho-beta-D-ribosyl)glycinamide + (6R)-10-formyltetrahydrofolate = N(2)-formyl-N(1)-(5-phospho-beta-D-ribosyl)glycinamide + (6S)-5,6,7,8-tetrahydrofolate + H(+)</text>
        <dbReference type="Rhea" id="RHEA:15053"/>
        <dbReference type="ChEBI" id="CHEBI:15378"/>
        <dbReference type="ChEBI" id="CHEBI:57453"/>
        <dbReference type="ChEBI" id="CHEBI:143788"/>
        <dbReference type="ChEBI" id="CHEBI:147286"/>
        <dbReference type="ChEBI" id="CHEBI:195366"/>
        <dbReference type="EC" id="2.1.2.2"/>
    </reaction>
</comment>
<evidence type="ECO:0000256" key="3">
    <source>
        <dbReference type="ARBA" id="ARBA00022755"/>
    </source>
</evidence>
<dbReference type="RefSeq" id="WP_275823954.1">
    <property type="nucleotide sequence ID" value="NZ_JARHUD010000010.1"/>
</dbReference>
<dbReference type="Gene3D" id="3.40.50.170">
    <property type="entry name" value="Formyl transferase, N-terminal domain"/>
    <property type="match status" value="1"/>
</dbReference>
<dbReference type="InterPro" id="IPR036477">
    <property type="entry name" value="Formyl_transf_N_sf"/>
</dbReference>
<dbReference type="PANTHER" id="PTHR43369:SF2">
    <property type="entry name" value="PHOSPHORIBOSYLGLYCINAMIDE FORMYLTRANSFERASE"/>
    <property type="match status" value="1"/>
</dbReference>
<comment type="similarity">
    <text evidence="4">Belongs to the GART family.</text>
</comment>
<evidence type="ECO:0000313" key="6">
    <source>
        <dbReference type="EMBL" id="MDF2097173.1"/>
    </source>
</evidence>
<evidence type="ECO:0000256" key="4">
    <source>
        <dbReference type="HAMAP-Rule" id="MF_01930"/>
    </source>
</evidence>
<evidence type="ECO:0000256" key="2">
    <source>
        <dbReference type="ARBA" id="ARBA00022679"/>
    </source>
</evidence>
<evidence type="ECO:0000313" key="7">
    <source>
        <dbReference type="Proteomes" id="UP001215503"/>
    </source>
</evidence>
<feature type="site" description="Raises pKa of active site His" evidence="4">
    <location>
        <position position="147"/>
    </location>
</feature>